<dbReference type="Proteomes" id="UP001642483">
    <property type="component" value="Unassembled WGS sequence"/>
</dbReference>
<organism evidence="6 7">
    <name type="scientific">Clavelina lepadiformis</name>
    <name type="common">Light-bulb sea squirt</name>
    <name type="synonym">Ascidia lepadiformis</name>
    <dbReference type="NCBI Taxonomy" id="159417"/>
    <lineage>
        <taxon>Eukaryota</taxon>
        <taxon>Metazoa</taxon>
        <taxon>Chordata</taxon>
        <taxon>Tunicata</taxon>
        <taxon>Ascidiacea</taxon>
        <taxon>Aplousobranchia</taxon>
        <taxon>Clavelinidae</taxon>
        <taxon>Clavelina</taxon>
    </lineage>
</organism>
<dbReference type="Pfam" id="PF14996">
    <property type="entry name" value="RMP"/>
    <property type="match status" value="1"/>
</dbReference>
<evidence type="ECO:0000256" key="5">
    <source>
        <dbReference type="ARBA" id="ARBA00026215"/>
    </source>
</evidence>
<reference evidence="6 7" key="1">
    <citation type="submission" date="2024-02" db="EMBL/GenBank/DDBJ databases">
        <authorList>
            <person name="Daric V."/>
            <person name="Darras S."/>
        </authorList>
    </citation>
    <scope>NUCLEOTIDE SEQUENCE [LARGE SCALE GENOMIC DNA]</scope>
</reference>
<dbReference type="EMBL" id="CAWYQH010000090">
    <property type="protein sequence ID" value="CAK8682500.1"/>
    <property type="molecule type" value="Genomic_DNA"/>
</dbReference>
<dbReference type="PANTHER" id="PTHR33958">
    <property type="entry name" value="PROTEIN C8ORF37"/>
    <property type="match status" value="1"/>
</dbReference>
<accession>A0ABP0FX14</accession>
<dbReference type="InterPro" id="IPR029239">
    <property type="entry name" value="CFAP418"/>
</dbReference>
<comment type="function">
    <text evidence="4">May be involved in photoreceptor outer segment disk morphogenesis.</text>
</comment>
<gene>
    <name evidence="6" type="ORF">CVLEPA_LOCUS13158</name>
</gene>
<proteinExistence type="predicted"/>
<dbReference type="PANTHER" id="PTHR33958:SF1">
    <property type="entry name" value="CILIA- AND FLAGELLA-ASSOCIATED PROTEIN 418"/>
    <property type="match status" value="1"/>
</dbReference>
<evidence type="ECO:0000313" key="7">
    <source>
        <dbReference type="Proteomes" id="UP001642483"/>
    </source>
</evidence>
<comment type="subcellular location">
    <subcellularLocation>
        <location evidence="2">Cytoplasm</location>
    </subcellularLocation>
    <subcellularLocation>
        <location evidence="1">Photoreceptor inner segment</location>
    </subcellularLocation>
</comment>
<keyword evidence="3" id="KW-0963">Cytoplasm</keyword>
<protein>
    <recommendedName>
        <fullName evidence="5">Cilia- and flagella-associated protein 418</fullName>
    </recommendedName>
</protein>
<name>A0ABP0FX14_CLALP</name>
<evidence type="ECO:0000256" key="4">
    <source>
        <dbReference type="ARBA" id="ARBA00024819"/>
    </source>
</evidence>
<evidence type="ECO:0000256" key="2">
    <source>
        <dbReference type="ARBA" id="ARBA00004496"/>
    </source>
</evidence>
<evidence type="ECO:0000256" key="3">
    <source>
        <dbReference type="ARBA" id="ARBA00022490"/>
    </source>
</evidence>
<evidence type="ECO:0000313" key="6">
    <source>
        <dbReference type="EMBL" id="CAK8682500.1"/>
    </source>
</evidence>
<comment type="caution">
    <text evidence="6">The sequence shown here is derived from an EMBL/GenBank/DDBJ whole genome shotgun (WGS) entry which is preliminary data.</text>
</comment>
<keyword evidence="7" id="KW-1185">Reference proteome</keyword>
<evidence type="ECO:0000256" key="1">
    <source>
        <dbReference type="ARBA" id="ARBA00004437"/>
    </source>
</evidence>
<sequence length="171" mass="19532">MDDLDDLLDEIEKDFQENAKNTRSKKSKRTKVVDDDIDDILNDDDVITKSRAPQTTPEAKPTAPPSVKCSVVYLGGGESSPGRATMTCKRACDRLRCTSCDFRVEQFNDYEWRSSVDYLFLRNNMPDFKKLLPKLSPKQGSRAYACQCSWTSVRSFTSLQKFNLKWVCGKH</sequence>